<name>A0A8S2A6W7_ARAAE</name>
<dbReference type="PANTHER" id="PTHR48258">
    <property type="entry name" value="DUF4218 DOMAIN-CONTAINING PROTEIN-RELATED"/>
    <property type="match status" value="1"/>
</dbReference>
<protein>
    <recommendedName>
        <fullName evidence="8">Transposase-associated domain-containing protein</fullName>
    </recommendedName>
</protein>
<feature type="compositionally biased region" description="Basic and acidic residues" evidence="2">
    <location>
        <begin position="11"/>
        <end position="25"/>
    </location>
</feature>
<evidence type="ECO:0000256" key="1">
    <source>
        <dbReference type="SAM" id="Coils"/>
    </source>
</evidence>
<dbReference type="Pfam" id="PF02992">
    <property type="entry name" value="Transposase_21"/>
    <property type="match status" value="1"/>
</dbReference>
<feature type="domain" description="DUF4216" evidence="3">
    <location>
        <begin position="490"/>
        <end position="556"/>
    </location>
</feature>
<dbReference type="Pfam" id="PF03004">
    <property type="entry name" value="Transposase_24"/>
    <property type="match status" value="1"/>
</dbReference>
<keyword evidence="7" id="KW-1185">Reference proteome</keyword>
<evidence type="ECO:0000313" key="7">
    <source>
        <dbReference type="Proteomes" id="UP000682877"/>
    </source>
</evidence>
<dbReference type="Pfam" id="PF13952">
    <property type="entry name" value="DUF4216"/>
    <property type="match status" value="1"/>
</dbReference>
<gene>
    <name evidence="6" type="ORF">AARE701A_LOCUS8333</name>
</gene>
<dbReference type="EMBL" id="LR999453">
    <property type="protein sequence ID" value="CAE5976417.1"/>
    <property type="molecule type" value="Genomic_DNA"/>
</dbReference>
<feature type="region of interest" description="Disordered" evidence="2">
    <location>
        <begin position="994"/>
        <end position="1019"/>
    </location>
</feature>
<evidence type="ECO:0000256" key="2">
    <source>
        <dbReference type="SAM" id="MobiDB-lite"/>
    </source>
</evidence>
<dbReference type="InterPro" id="IPR025312">
    <property type="entry name" value="DUF4216"/>
</dbReference>
<evidence type="ECO:0008006" key="8">
    <source>
        <dbReference type="Google" id="ProtNLM"/>
    </source>
</evidence>
<dbReference type="Pfam" id="PF13963">
    <property type="entry name" value="Transpos_assoc"/>
    <property type="match status" value="1"/>
</dbReference>
<dbReference type="PANTHER" id="PTHR48258:SF3">
    <property type="entry name" value="FK506-BINDING PROTEIN 4-LIKE ISOFORM X1"/>
    <property type="match status" value="1"/>
</dbReference>
<feature type="region of interest" description="Disordered" evidence="2">
    <location>
        <begin position="1"/>
        <end position="25"/>
    </location>
</feature>
<reference evidence="6" key="1">
    <citation type="submission" date="2021-01" db="EMBL/GenBank/DDBJ databases">
        <authorList>
            <person name="Bezrukov I."/>
        </authorList>
    </citation>
    <scope>NUCLEOTIDE SEQUENCE</scope>
</reference>
<dbReference type="InterPro" id="IPR004252">
    <property type="entry name" value="Probable_transposase_24"/>
</dbReference>
<dbReference type="InterPro" id="IPR025452">
    <property type="entry name" value="DUF4218"/>
</dbReference>
<organism evidence="6 7">
    <name type="scientific">Arabidopsis arenosa</name>
    <name type="common">Sand rock-cress</name>
    <name type="synonym">Cardaminopsis arenosa</name>
    <dbReference type="NCBI Taxonomy" id="38785"/>
    <lineage>
        <taxon>Eukaryota</taxon>
        <taxon>Viridiplantae</taxon>
        <taxon>Streptophyta</taxon>
        <taxon>Embryophyta</taxon>
        <taxon>Tracheophyta</taxon>
        <taxon>Spermatophyta</taxon>
        <taxon>Magnoliopsida</taxon>
        <taxon>eudicotyledons</taxon>
        <taxon>Gunneridae</taxon>
        <taxon>Pentapetalae</taxon>
        <taxon>rosids</taxon>
        <taxon>malvids</taxon>
        <taxon>Brassicales</taxon>
        <taxon>Brassicaceae</taxon>
        <taxon>Camelineae</taxon>
        <taxon>Arabidopsis</taxon>
    </lineage>
</organism>
<keyword evidence="1" id="KW-0175">Coiled coil</keyword>
<feature type="compositionally biased region" description="Basic and acidic residues" evidence="2">
    <location>
        <begin position="657"/>
        <end position="674"/>
    </location>
</feature>
<evidence type="ECO:0000259" key="5">
    <source>
        <dbReference type="Pfam" id="PF13963"/>
    </source>
</evidence>
<feature type="compositionally biased region" description="Acidic residues" evidence="2">
    <location>
        <begin position="1"/>
        <end position="10"/>
    </location>
</feature>
<evidence type="ECO:0000259" key="3">
    <source>
        <dbReference type="Pfam" id="PF13952"/>
    </source>
</evidence>
<feature type="region of interest" description="Disordered" evidence="2">
    <location>
        <begin position="912"/>
        <end position="944"/>
    </location>
</feature>
<feature type="domain" description="DUF4218" evidence="4">
    <location>
        <begin position="294"/>
        <end position="342"/>
    </location>
</feature>
<feature type="coiled-coil region" evidence="1">
    <location>
        <begin position="967"/>
        <end position="994"/>
    </location>
</feature>
<sequence>MSGDPVDEVEFERQCGDEAHPRPALDTDDEWEAFNEEERSVSIRKYVKDKPPYLVADTMLDKTWVHLCRTDPAYEIGALNFVHVVTAALGGTDMVICPCTDCRNVDRHLGTVVVDHLVRKGMDEAYKTRRDWYHHGEMISGDAVDRNGNQWNEEILGIYRAADYLDEELANRGELTYDSFSKSTFTLKAMLLWTISDFPAYGNLAGCKVKGKMGCPLCGKNTDSMWLSNCRKHVYMCHRKGLSPTHSYRGKKTWFDGKAEHGIRGPASKTQFRCDACGEKRLCKHYCYSVALWYMKVLKDYVRNPARPEGCIAESYLAEECMEFCNAFLRKTTNVEEKADRNTEYESSSILEGRPISAATAFTFTEMEKKIAHLAVIQNTAMVDPYVDIYKTLMPNANVMLLFCGIPMDSDVHEDTLKWLAYGPRSIARSYTGYIVNGLRFHTNSVDRLSQNSGVFYEATAMCRSSAKDTSQVVDWVSYYGRVTDIILVDYNVFYVPIFRCQWAVRGNGVKIENGFTLVNLNQSQTSFARDPFILASQAKQVFYSRENDSSNWFVVMKGPSRRYNEETEEDTDVGPLPSIIDMNTEDLNDESQNARSDCEGIYMAPKKKVSRKRKTPVEDVEPEYLGTIEPALEMMEAETQQSHEEDNGGEGDVLADNEKHPTSETDIGVKEDGEVPTADAEQETEGQHQSEEAAIPVQQQPKRRRGPTKMKDIAKDPNSRIKVDFTDLAEPCGPWSVKLSSYIGSLVREHVPIIIEDWRKIGEERKTVLWKSVQARFELDGEYEKAAVIKHMGCLWRAYKSRMVQNVIKANNNADRMKLRPKNVPIGEWRKFVKLKTSPEFQAVSDEYKERRRNQIPHTCSRKGMVRLAEELKKECSEPSEVTRLKVWVKSRTKKDGTAVNTKAAEKIRKANELAASGDPSSTSSNPKDDLLSQVLGPDNPGRLRAMGRGMSLSKLACFQVKNKHMADMQQNQSQLQNQVQDLQEALAKMNYQRETEPEIGENSAPTSVKNRSKPKCVLHDWSGTDDKVAEGLIMSSDRGDFVDDT</sequence>
<dbReference type="InterPro" id="IPR029480">
    <property type="entry name" value="Transpos_assoc"/>
</dbReference>
<feature type="region of interest" description="Disordered" evidence="2">
    <location>
        <begin position="638"/>
        <end position="717"/>
    </location>
</feature>
<evidence type="ECO:0000313" key="6">
    <source>
        <dbReference type="EMBL" id="CAE5976417.1"/>
    </source>
</evidence>
<proteinExistence type="predicted"/>
<evidence type="ECO:0000259" key="4">
    <source>
        <dbReference type="Pfam" id="PF13960"/>
    </source>
</evidence>
<dbReference type="InterPro" id="IPR004242">
    <property type="entry name" value="Transposase_21"/>
</dbReference>
<feature type="domain" description="Transposase-associated" evidence="5">
    <location>
        <begin position="62"/>
        <end position="137"/>
    </location>
</feature>
<dbReference type="Proteomes" id="UP000682877">
    <property type="component" value="Chromosome 3"/>
</dbReference>
<accession>A0A8S2A6W7</accession>
<dbReference type="Pfam" id="PF13960">
    <property type="entry name" value="DUF4218"/>
    <property type="match status" value="1"/>
</dbReference>
<dbReference type="AlphaFoldDB" id="A0A8S2A6W7"/>